<gene>
    <name evidence="2" type="ORF">Mterra_01910</name>
</gene>
<dbReference type="InterPro" id="IPR011008">
    <property type="entry name" value="Dimeric_a/b-barrel"/>
</dbReference>
<feature type="domain" description="NIPSNAP" evidence="1">
    <location>
        <begin position="8"/>
        <end position="97"/>
    </location>
</feature>
<proteinExistence type="predicted"/>
<dbReference type="AlphaFoldDB" id="A0A399EIW6"/>
<dbReference type="EMBL" id="QXDL01000070">
    <property type="protein sequence ID" value="RIH84637.1"/>
    <property type="molecule type" value="Genomic_DNA"/>
</dbReference>
<organism evidence="2 3">
    <name type="scientific">Calidithermus terrae</name>
    <dbReference type="NCBI Taxonomy" id="1408545"/>
    <lineage>
        <taxon>Bacteria</taxon>
        <taxon>Thermotogati</taxon>
        <taxon>Deinococcota</taxon>
        <taxon>Deinococci</taxon>
        <taxon>Thermales</taxon>
        <taxon>Thermaceae</taxon>
        <taxon>Calidithermus</taxon>
    </lineage>
</organism>
<sequence length="99" mass="11559">MIVVRDVFHLHFGKTRDALALMKEGRAIEQRMGYPLSRVLVDMTGTYYTLVNESHFESLADLEAVLGKMGQDPDWRAWYARFVPLVREGRREVYRVVEV</sequence>
<keyword evidence="3" id="KW-1185">Reference proteome</keyword>
<evidence type="ECO:0000313" key="2">
    <source>
        <dbReference type="EMBL" id="RIH84637.1"/>
    </source>
</evidence>
<dbReference type="RefSeq" id="WP_027892420.1">
    <property type="nucleotide sequence ID" value="NZ_QXDL01000070.1"/>
</dbReference>
<dbReference type="Gene3D" id="3.30.70.100">
    <property type="match status" value="1"/>
</dbReference>
<accession>A0A399EIW6</accession>
<dbReference type="InterPro" id="IPR012577">
    <property type="entry name" value="NIPSNAP"/>
</dbReference>
<comment type="caution">
    <text evidence="2">The sequence shown here is derived from an EMBL/GenBank/DDBJ whole genome shotgun (WGS) entry which is preliminary data.</text>
</comment>
<dbReference type="OrthoDB" id="34487at2"/>
<protein>
    <recommendedName>
        <fullName evidence="1">NIPSNAP domain-containing protein</fullName>
    </recommendedName>
</protein>
<evidence type="ECO:0000313" key="3">
    <source>
        <dbReference type="Proteomes" id="UP000265715"/>
    </source>
</evidence>
<reference evidence="2 3" key="1">
    <citation type="submission" date="2018-08" db="EMBL/GenBank/DDBJ databases">
        <title>Meiothermus terrae DSM 26712 genome sequencing project.</title>
        <authorList>
            <person name="Da Costa M.S."/>
            <person name="Albuquerque L."/>
            <person name="Raposo P."/>
            <person name="Froufe H.J.C."/>
            <person name="Barroso C.S."/>
            <person name="Egas C."/>
        </authorList>
    </citation>
    <scope>NUCLEOTIDE SEQUENCE [LARGE SCALE GENOMIC DNA]</scope>
    <source>
        <strain evidence="2 3">DSM 26712</strain>
    </source>
</reference>
<name>A0A399EIW6_9DEIN</name>
<dbReference type="Pfam" id="PF07978">
    <property type="entry name" value="NIPSNAP"/>
    <property type="match status" value="1"/>
</dbReference>
<dbReference type="SUPFAM" id="SSF54909">
    <property type="entry name" value="Dimeric alpha+beta barrel"/>
    <property type="match status" value="1"/>
</dbReference>
<dbReference type="Proteomes" id="UP000265715">
    <property type="component" value="Unassembled WGS sequence"/>
</dbReference>
<evidence type="ECO:0000259" key="1">
    <source>
        <dbReference type="Pfam" id="PF07978"/>
    </source>
</evidence>